<accession>A0A1H7LDL5</accession>
<sequence length="147" mass="16910">MKSKIFGLLICLMGTHLGIAQSTDIEQEIKDLSTQKWQWMADKNADSLEVLFHNKAKFVHMGGTWGKDREVDIIRGGFIHYKKADVHEVMVEVLNENTVILWNQITLLAVVGENEVSNPFMVTEVYVKENDNWKLADLTFSKLMIRE</sequence>
<name>A0A1H7LDL5_9FLAO</name>
<dbReference type="AlphaFoldDB" id="A0A1H7LDL5"/>
<dbReference type="Proteomes" id="UP000198990">
    <property type="component" value="Unassembled WGS sequence"/>
</dbReference>
<keyword evidence="3" id="KW-1185">Reference proteome</keyword>
<dbReference type="RefSeq" id="WP_091621454.1">
    <property type="nucleotide sequence ID" value="NZ_FNZN01000002.1"/>
</dbReference>
<evidence type="ECO:0000313" key="3">
    <source>
        <dbReference type="Proteomes" id="UP000198990"/>
    </source>
</evidence>
<dbReference type="InterPro" id="IPR027843">
    <property type="entry name" value="DUF4440"/>
</dbReference>
<dbReference type="InterPro" id="IPR032710">
    <property type="entry name" value="NTF2-like_dom_sf"/>
</dbReference>
<dbReference type="Gene3D" id="3.10.450.50">
    <property type="match status" value="1"/>
</dbReference>
<reference evidence="3" key="1">
    <citation type="submission" date="2016-10" db="EMBL/GenBank/DDBJ databases">
        <authorList>
            <person name="Varghese N."/>
            <person name="Submissions S."/>
        </authorList>
    </citation>
    <scope>NUCLEOTIDE SEQUENCE [LARGE SCALE GENOMIC DNA]</scope>
    <source>
        <strain evidence="3">DSM 16471</strain>
    </source>
</reference>
<dbReference type="Pfam" id="PF14534">
    <property type="entry name" value="DUF4440"/>
    <property type="match status" value="1"/>
</dbReference>
<feature type="domain" description="DUF4440" evidence="1">
    <location>
        <begin position="29"/>
        <end position="135"/>
    </location>
</feature>
<organism evidence="2 3">
    <name type="scientific">Maribacter orientalis</name>
    <dbReference type="NCBI Taxonomy" id="228957"/>
    <lineage>
        <taxon>Bacteria</taxon>
        <taxon>Pseudomonadati</taxon>
        <taxon>Bacteroidota</taxon>
        <taxon>Flavobacteriia</taxon>
        <taxon>Flavobacteriales</taxon>
        <taxon>Flavobacteriaceae</taxon>
        <taxon>Maribacter</taxon>
    </lineage>
</organism>
<dbReference type="OrthoDB" id="9802489at2"/>
<protein>
    <recommendedName>
        <fullName evidence="1">DUF4440 domain-containing protein</fullName>
    </recommendedName>
</protein>
<dbReference type="EMBL" id="FNZN01000002">
    <property type="protein sequence ID" value="SEK96969.1"/>
    <property type="molecule type" value="Genomic_DNA"/>
</dbReference>
<dbReference type="STRING" id="228957.SAMN04488008_102542"/>
<evidence type="ECO:0000259" key="1">
    <source>
        <dbReference type="Pfam" id="PF14534"/>
    </source>
</evidence>
<gene>
    <name evidence="2" type="ORF">SAMN04488008_102542</name>
</gene>
<dbReference type="SUPFAM" id="SSF54427">
    <property type="entry name" value="NTF2-like"/>
    <property type="match status" value="1"/>
</dbReference>
<evidence type="ECO:0000313" key="2">
    <source>
        <dbReference type="EMBL" id="SEK96969.1"/>
    </source>
</evidence>
<proteinExistence type="predicted"/>